<organism evidence="1 3">
    <name type="scientific">Janibacter hoylei PVAS-1</name>
    <dbReference type="NCBI Taxonomy" id="1210046"/>
    <lineage>
        <taxon>Bacteria</taxon>
        <taxon>Bacillati</taxon>
        <taxon>Actinomycetota</taxon>
        <taxon>Actinomycetes</taxon>
        <taxon>Micrococcales</taxon>
        <taxon>Intrasporangiaceae</taxon>
        <taxon>Janibacter</taxon>
    </lineage>
</organism>
<reference evidence="2 4" key="1">
    <citation type="journal article" date="2009" name="Int. J. Syst. Evol. Microbiol.">
        <title>Janibacter hoylei sp. nov., Bacillus isronensis sp. nov. and Bacillus aryabhattai sp. nov., isolated from cryotubes used for collecting air from the upper atmosphere.</title>
        <authorList>
            <person name="Shivaji S."/>
            <person name="Chaturvedi P."/>
            <person name="Begum Z."/>
            <person name="Pindi P.K."/>
            <person name="Manorama R."/>
            <person name="Padmanaban D.A."/>
            <person name="Shouche Y.S."/>
            <person name="Pawar S."/>
            <person name="Vaishampayan P."/>
            <person name="Dutt C.B."/>
            <person name="Datta G.N."/>
            <person name="Manchanda R.K."/>
            <person name="Rao U.R."/>
            <person name="Bhargava P.M."/>
            <person name="Narlikar J.V."/>
        </authorList>
    </citation>
    <scope>NUCLEOTIDE SEQUENCE [LARGE SCALE GENOMIC DNA]</scope>
    <source>
        <strain evidence="2 4">PVAS-1</strain>
    </source>
</reference>
<keyword evidence="4" id="KW-1185">Reference proteome</keyword>
<reference evidence="1 3" key="2">
    <citation type="journal article" date="2012" name="J. Bacteriol.">
        <title>Genome Sequence of Janibacter hoylei MTCC8307, Isolated from the Stratospheric Air.</title>
        <authorList>
            <person name="Pawar S.P."/>
            <person name="Dhotre D.P."/>
            <person name="Shetty S.A."/>
            <person name="Chowdhury S.P."/>
            <person name="Chaudhari B.L."/>
            <person name="Shouche Y.S."/>
        </authorList>
    </citation>
    <scope>NUCLEOTIDE SEQUENCE [LARGE SCALE GENOMIC DNA]</scope>
    <source>
        <strain evidence="1 3">PVAS-1</strain>
    </source>
</reference>
<gene>
    <name evidence="1" type="ORF">B277_15509</name>
    <name evidence="2" type="ORF">CWN80_08605</name>
</gene>
<reference evidence="2" key="3">
    <citation type="submission" date="2017-11" db="EMBL/GenBank/DDBJ databases">
        <authorList>
            <person name="Seuylemezian A."/>
            <person name="Cooper K."/>
            <person name="Vaishampayan P."/>
        </authorList>
    </citation>
    <scope>NUCLEOTIDE SEQUENCE</scope>
    <source>
        <strain evidence="2">PVAS-1</strain>
    </source>
</reference>
<dbReference type="OrthoDB" id="4866899at2"/>
<dbReference type="PATRIC" id="fig|1210046.3.peg.2977"/>
<protein>
    <submittedName>
        <fullName evidence="1">Uncharacterized protein</fullName>
    </submittedName>
</protein>
<evidence type="ECO:0000313" key="1">
    <source>
        <dbReference type="EMBL" id="EKA59951.1"/>
    </source>
</evidence>
<dbReference type="STRING" id="1210046.B277_15509"/>
<evidence type="ECO:0000313" key="4">
    <source>
        <dbReference type="Proteomes" id="UP000288711"/>
    </source>
</evidence>
<comment type="caution">
    <text evidence="1">The sequence shown here is derived from an EMBL/GenBank/DDBJ whole genome shotgun (WGS) entry which is preliminary data.</text>
</comment>
<sequence>MADHTQGTGAQEVVIQLLRVISEIDVEALGDDLRQLDTATARRAMTGASLLAEALTRATLGSDTIAAALGTELTEPPVHVPHRERGVRVTIHDDEAATADDSASEA</sequence>
<accession>K1DYS7</accession>
<dbReference type="Proteomes" id="UP000288711">
    <property type="component" value="Unassembled WGS sequence"/>
</dbReference>
<name>K1DYS7_9MICO</name>
<evidence type="ECO:0000313" key="2">
    <source>
        <dbReference type="EMBL" id="RWU83787.1"/>
    </source>
</evidence>
<dbReference type="Proteomes" id="UP000004474">
    <property type="component" value="Unassembled WGS sequence"/>
</dbReference>
<dbReference type="AlphaFoldDB" id="K1DYS7"/>
<dbReference type="RefSeq" id="WP_007929725.1">
    <property type="nucleotide sequence ID" value="NZ_ALWX01000089.1"/>
</dbReference>
<evidence type="ECO:0000313" key="3">
    <source>
        <dbReference type="Proteomes" id="UP000004474"/>
    </source>
</evidence>
<dbReference type="EMBL" id="PIPF01000007">
    <property type="protein sequence ID" value="RWU83787.1"/>
    <property type="molecule type" value="Genomic_DNA"/>
</dbReference>
<dbReference type="EMBL" id="ALWX01000089">
    <property type="protein sequence ID" value="EKA59951.1"/>
    <property type="molecule type" value="Genomic_DNA"/>
</dbReference>
<proteinExistence type="predicted"/>